<accession>A0AAV7CDV6</accession>
<evidence type="ECO:0000313" key="2">
    <source>
        <dbReference type="EMBL" id="KAG8582518.1"/>
    </source>
</evidence>
<gene>
    <name evidence="2" type="ORF">GDO81_008083</name>
</gene>
<protein>
    <submittedName>
        <fullName evidence="2">Uncharacterized protein</fullName>
    </submittedName>
</protein>
<evidence type="ECO:0000256" key="1">
    <source>
        <dbReference type="SAM" id="MobiDB-lite"/>
    </source>
</evidence>
<feature type="compositionally biased region" description="Basic and acidic residues" evidence="1">
    <location>
        <begin position="40"/>
        <end position="58"/>
    </location>
</feature>
<comment type="caution">
    <text evidence="2">The sequence shown here is derived from an EMBL/GenBank/DDBJ whole genome shotgun (WGS) entry which is preliminary data.</text>
</comment>
<evidence type="ECO:0000313" key="3">
    <source>
        <dbReference type="Proteomes" id="UP000824782"/>
    </source>
</evidence>
<dbReference type="EMBL" id="WNYA01000003">
    <property type="protein sequence ID" value="KAG8582518.1"/>
    <property type="molecule type" value="Genomic_DNA"/>
</dbReference>
<reference evidence="2" key="1">
    <citation type="thesis" date="2020" institute="ProQuest LLC" country="789 East Eisenhower Parkway, Ann Arbor, MI, USA">
        <title>Comparative Genomics and Chromosome Evolution.</title>
        <authorList>
            <person name="Mudd A.B."/>
        </authorList>
    </citation>
    <scope>NUCLEOTIDE SEQUENCE</scope>
    <source>
        <strain evidence="2">237g6f4</strain>
        <tissue evidence="2">Blood</tissue>
    </source>
</reference>
<sequence length="102" mass="11017">MRPFHAPAARHVSAIRSRVMKAIRSCRGVSYGRVTSPAVPRDDWRHRESSHRGGKEEGEQAGAAEEPPMSCTDSGQLSQGGRGNKQELQVSLLWPGPAVSLG</sequence>
<dbReference type="AlphaFoldDB" id="A0AAV7CDV6"/>
<organism evidence="2 3">
    <name type="scientific">Engystomops pustulosus</name>
    <name type="common">Tungara frog</name>
    <name type="synonym">Physalaemus pustulosus</name>
    <dbReference type="NCBI Taxonomy" id="76066"/>
    <lineage>
        <taxon>Eukaryota</taxon>
        <taxon>Metazoa</taxon>
        <taxon>Chordata</taxon>
        <taxon>Craniata</taxon>
        <taxon>Vertebrata</taxon>
        <taxon>Euteleostomi</taxon>
        <taxon>Amphibia</taxon>
        <taxon>Batrachia</taxon>
        <taxon>Anura</taxon>
        <taxon>Neobatrachia</taxon>
        <taxon>Hyloidea</taxon>
        <taxon>Leptodactylidae</taxon>
        <taxon>Leiuperinae</taxon>
        <taxon>Engystomops</taxon>
    </lineage>
</organism>
<keyword evidence="3" id="KW-1185">Reference proteome</keyword>
<name>A0AAV7CDV6_ENGPU</name>
<dbReference type="Proteomes" id="UP000824782">
    <property type="component" value="Unassembled WGS sequence"/>
</dbReference>
<proteinExistence type="predicted"/>
<feature type="region of interest" description="Disordered" evidence="1">
    <location>
        <begin position="32"/>
        <end position="102"/>
    </location>
</feature>